<dbReference type="Proteomes" id="UP001174909">
    <property type="component" value="Unassembled WGS sequence"/>
</dbReference>
<accession>A0AA35XDZ4</accession>
<reference evidence="1" key="1">
    <citation type="submission" date="2023-03" db="EMBL/GenBank/DDBJ databases">
        <authorList>
            <person name="Steffen K."/>
            <person name="Cardenas P."/>
        </authorList>
    </citation>
    <scope>NUCLEOTIDE SEQUENCE</scope>
</reference>
<dbReference type="EMBL" id="CASHTH010003687">
    <property type="protein sequence ID" value="CAI8047965.1"/>
    <property type="molecule type" value="Genomic_DNA"/>
</dbReference>
<gene>
    <name evidence="1" type="ORF">GBAR_LOCUS26513</name>
</gene>
<dbReference type="AlphaFoldDB" id="A0AA35XDZ4"/>
<keyword evidence="2" id="KW-1185">Reference proteome</keyword>
<feature type="non-terminal residue" evidence="1">
    <location>
        <position position="1"/>
    </location>
</feature>
<organism evidence="1 2">
    <name type="scientific">Geodia barretti</name>
    <name type="common">Barrett's horny sponge</name>
    <dbReference type="NCBI Taxonomy" id="519541"/>
    <lineage>
        <taxon>Eukaryota</taxon>
        <taxon>Metazoa</taxon>
        <taxon>Porifera</taxon>
        <taxon>Demospongiae</taxon>
        <taxon>Heteroscleromorpha</taxon>
        <taxon>Tetractinellida</taxon>
        <taxon>Astrophorina</taxon>
        <taxon>Geodiidae</taxon>
        <taxon>Geodia</taxon>
    </lineage>
</organism>
<comment type="caution">
    <text evidence="1">The sequence shown here is derived from an EMBL/GenBank/DDBJ whole genome shotgun (WGS) entry which is preliminary data.</text>
</comment>
<dbReference type="CDD" id="cd21085">
    <property type="entry name" value="WH_NTD_PHF10"/>
    <property type="match status" value="1"/>
</dbReference>
<protein>
    <submittedName>
        <fullName evidence="1">PHD finger protein 10</fullName>
    </submittedName>
</protein>
<proteinExistence type="predicted"/>
<evidence type="ECO:0000313" key="1">
    <source>
        <dbReference type="EMBL" id="CAI8047965.1"/>
    </source>
</evidence>
<evidence type="ECO:0000313" key="2">
    <source>
        <dbReference type="Proteomes" id="UP001174909"/>
    </source>
</evidence>
<name>A0AA35XDZ4_GEOBA</name>
<sequence length="224" mass="26333">MASSDTLAKDESLPTILWNRRPVAKRAHSSDISSDEGAGGDEDYFAASRLYEYRWPPEQERAELYFLQEQVAEFLRIRGIQRKYPDLVRRNVDVPEKKYLMHKGVVTETQSNMGLVAVRSEDVLEVMSEDFPDKYQEYMAVVQEREFQNTLQRRILETRKIALMREQQSGDGEDVRSVRSAAVREMVEFNKRLALQRRQNHSTLHDRQTKVTTRHFLLHAFRLK</sequence>